<evidence type="ECO:0000313" key="2">
    <source>
        <dbReference type="EMBL" id="GGB30233.1"/>
    </source>
</evidence>
<gene>
    <name evidence="2" type="ORF">GCM10011492_20830</name>
</gene>
<comment type="caution">
    <text evidence="2">The sequence shown here is derived from an EMBL/GenBank/DDBJ whole genome shotgun (WGS) entry which is preliminary data.</text>
</comment>
<evidence type="ECO:0000313" key="3">
    <source>
        <dbReference type="Proteomes" id="UP000636793"/>
    </source>
</evidence>
<organism evidence="2 3">
    <name type="scientific">Flexivirga endophytica</name>
    <dbReference type="NCBI Taxonomy" id="1849103"/>
    <lineage>
        <taxon>Bacteria</taxon>
        <taxon>Bacillati</taxon>
        <taxon>Actinomycetota</taxon>
        <taxon>Actinomycetes</taxon>
        <taxon>Micrococcales</taxon>
        <taxon>Dermacoccaceae</taxon>
        <taxon>Flexivirga</taxon>
    </lineage>
</organism>
<protein>
    <recommendedName>
        <fullName evidence="4">Lipoprotein</fullName>
    </recommendedName>
</protein>
<keyword evidence="1" id="KW-0732">Signal</keyword>
<reference evidence="2" key="2">
    <citation type="submission" date="2020-09" db="EMBL/GenBank/DDBJ databases">
        <authorList>
            <person name="Sun Q."/>
            <person name="Zhou Y."/>
        </authorList>
    </citation>
    <scope>NUCLEOTIDE SEQUENCE</scope>
    <source>
        <strain evidence="2">CGMCC 1.15085</strain>
    </source>
</reference>
<dbReference type="AlphaFoldDB" id="A0A916T3U1"/>
<reference evidence="2" key="1">
    <citation type="journal article" date="2014" name="Int. J. Syst. Evol. Microbiol.">
        <title>Complete genome sequence of Corynebacterium casei LMG S-19264T (=DSM 44701T), isolated from a smear-ripened cheese.</title>
        <authorList>
            <consortium name="US DOE Joint Genome Institute (JGI-PGF)"/>
            <person name="Walter F."/>
            <person name="Albersmeier A."/>
            <person name="Kalinowski J."/>
            <person name="Ruckert C."/>
        </authorList>
    </citation>
    <scope>NUCLEOTIDE SEQUENCE</scope>
    <source>
        <strain evidence="2">CGMCC 1.15085</strain>
    </source>
</reference>
<name>A0A916T3U1_9MICO</name>
<keyword evidence="3" id="KW-1185">Reference proteome</keyword>
<feature type="signal peptide" evidence="1">
    <location>
        <begin position="1"/>
        <end position="20"/>
    </location>
</feature>
<evidence type="ECO:0000256" key="1">
    <source>
        <dbReference type="SAM" id="SignalP"/>
    </source>
</evidence>
<accession>A0A916T3U1</accession>
<dbReference type="PROSITE" id="PS51257">
    <property type="entry name" value="PROKAR_LIPOPROTEIN"/>
    <property type="match status" value="1"/>
</dbReference>
<evidence type="ECO:0008006" key="4">
    <source>
        <dbReference type="Google" id="ProtNLM"/>
    </source>
</evidence>
<sequence length="168" mass="18317">MMRSGLRSAVALLLLGAVLAGCRWDTDGPGARLPVAQVGSLVHRWAESDSAEAPGVRAVRRHHLEPQLITDEQQWSRFVRGLPASLRTTEARQDLDRVDLRHSVVVVAAYGKCTEVSHLEDRGDARLAFVVTSDPKTNCAWSPTQLEIWQVGLDELGVDDGGSVRLTG</sequence>
<feature type="chain" id="PRO_5038745117" description="Lipoprotein" evidence="1">
    <location>
        <begin position="21"/>
        <end position="168"/>
    </location>
</feature>
<proteinExistence type="predicted"/>
<dbReference type="Proteomes" id="UP000636793">
    <property type="component" value="Unassembled WGS sequence"/>
</dbReference>
<dbReference type="EMBL" id="BMHI01000003">
    <property type="protein sequence ID" value="GGB30233.1"/>
    <property type="molecule type" value="Genomic_DNA"/>
</dbReference>